<gene>
    <name evidence="1" type="ORF">SAMN06297358_3557</name>
</gene>
<proteinExistence type="predicted"/>
<dbReference type="Gene3D" id="3.90.550.10">
    <property type="entry name" value="Spore Coat Polysaccharide Biosynthesis Protein SpsA, Chain A"/>
    <property type="match status" value="1"/>
</dbReference>
<evidence type="ECO:0000313" key="2">
    <source>
        <dbReference type="Proteomes" id="UP000219281"/>
    </source>
</evidence>
<dbReference type="RefSeq" id="WP_097133357.1">
    <property type="nucleotide sequence ID" value="NZ_OCMT01000004.1"/>
</dbReference>
<dbReference type="Proteomes" id="UP000219281">
    <property type="component" value="Unassembled WGS sequence"/>
</dbReference>
<accession>A0A286AD63</accession>
<dbReference type="AlphaFoldDB" id="A0A286AD63"/>
<evidence type="ECO:0000313" key="1">
    <source>
        <dbReference type="EMBL" id="SOD19850.1"/>
    </source>
</evidence>
<keyword evidence="2" id="KW-1185">Reference proteome</keyword>
<dbReference type="InterPro" id="IPR029044">
    <property type="entry name" value="Nucleotide-diphossugar_trans"/>
</dbReference>
<organism evidence="1 2">
    <name type="scientific">Pedobacter xixiisoli</name>
    <dbReference type="NCBI Taxonomy" id="1476464"/>
    <lineage>
        <taxon>Bacteria</taxon>
        <taxon>Pseudomonadati</taxon>
        <taxon>Bacteroidota</taxon>
        <taxon>Sphingobacteriia</taxon>
        <taxon>Sphingobacteriales</taxon>
        <taxon>Sphingobacteriaceae</taxon>
        <taxon>Pedobacter</taxon>
    </lineage>
</organism>
<name>A0A286AD63_9SPHI</name>
<sequence>MISNSKSIQKNDFPYDFSICTLVTRTQEYEEMLQSFVEKGFDVSTCEYLHIDNSERCAFDAYKGLNEFLQQAKGKYIIICHQDIILHDHDRVHLEAKIKEIEMLDSNWAILANAGGINFKWIATNLTQGSGRTIKEKRLPLLTKTIDENFMVVKNSANLALSNRLSGFHMYGTDICLIADILGYKSYVIDFNLTHKSDGNADASFYKCREDLMRNYNHAFRGRFIATTITRFYISGNWLAYLSYNLQPVKFFVRQFYKFFYHKKRYLLKHPKG</sequence>
<evidence type="ECO:0008006" key="3">
    <source>
        <dbReference type="Google" id="ProtNLM"/>
    </source>
</evidence>
<protein>
    <recommendedName>
        <fullName evidence="3">Glycosyltransferase like family protein</fullName>
    </recommendedName>
</protein>
<reference evidence="2" key="1">
    <citation type="submission" date="2017-09" db="EMBL/GenBank/DDBJ databases">
        <authorList>
            <person name="Varghese N."/>
            <person name="Submissions S."/>
        </authorList>
    </citation>
    <scope>NUCLEOTIDE SEQUENCE [LARGE SCALE GENOMIC DNA]</scope>
    <source>
        <strain evidence="2">CGMCC 1.12803</strain>
    </source>
</reference>
<dbReference type="EMBL" id="OCMT01000004">
    <property type="protein sequence ID" value="SOD19850.1"/>
    <property type="molecule type" value="Genomic_DNA"/>
</dbReference>
<dbReference type="OrthoDB" id="7851643at2"/>